<keyword evidence="3 6" id="KW-0812">Transmembrane</keyword>
<dbReference type="PANTHER" id="PTHR23513:SF6">
    <property type="entry name" value="MAJOR FACILITATOR SUPERFAMILY ASSOCIATED DOMAIN-CONTAINING PROTEIN"/>
    <property type="match status" value="1"/>
</dbReference>
<protein>
    <submittedName>
        <fullName evidence="7">MFS transporter</fullName>
    </submittedName>
</protein>
<evidence type="ECO:0000256" key="4">
    <source>
        <dbReference type="ARBA" id="ARBA00022989"/>
    </source>
</evidence>
<comment type="subcellular location">
    <subcellularLocation>
        <location evidence="1">Cell membrane</location>
        <topology evidence="1">Multi-pass membrane protein</topology>
    </subcellularLocation>
</comment>
<feature type="transmembrane region" description="Helical" evidence="6">
    <location>
        <begin position="349"/>
        <end position="369"/>
    </location>
</feature>
<dbReference type="Gene3D" id="1.20.1250.20">
    <property type="entry name" value="MFS general substrate transporter like domains"/>
    <property type="match status" value="1"/>
</dbReference>
<dbReference type="RefSeq" id="WP_191695230.1">
    <property type="nucleotide sequence ID" value="NZ_JACSQN010000011.1"/>
</dbReference>
<organism evidence="7 8">
    <name type="scientific">Sporosarcina quadrami</name>
    <dbReference type="NCBI Taxonomy" id="2762234"/>
    <lineage>
        <taxon>Bacteria</taxon>
        <taxon>Bacillati</taxon>
        <taxon>Bacillota</taxon>
        <taxon>Bacilli</taxon>
        <taxon>Bacillales</taxon>
        <taxon>Caryophanaceae</taxon>
        <taxon>Sporosarcina</taxon>
    </lineage>
</organism>
<keyword evidence="4 6" id="KW-1133">Transmembrane helix</keyword>
<feature type="transmembrane region" description="Helical" evidence="6">
    <location>
        <begin position="311"/>
        <end position="337"/>
    </location>
</feature>
<evidence type="ECO:0000256" key="5">
    <source>
        <dbReference type="ARBA" id="ARBA00023136"/>
    </source>
</evidence>
<comment type="caution">
    <text evidence="7">The sequence shown here is derived from an EMBL/GenBank/DDBJ whole genome shotgun (WGS) entry which is preliminary data.</text>
</comment>
<feature type="transmembrane region" description="Helical" evidence="6">
    <location>
        <begin position="99"/>
        <end position="116"/>
    </location>
</feature>
<dbReference type="SUPFAM" id="SSF103473">
    <property type="entry name" value="MFS general substrate transporter"/>
    <property type="match status" value="1"/>
</dbReference>
<feature type="transmembrane region" description="Helical" evidence="6">
    <location>
        <begin position="286"/>
        <end position="305"/>
    </location>
</feature>
<proteinExistence type="predicted"/>
<feature type="transmembrane region" description="Helical" evidence="6">
    <location>
        <begin position="254"/>
        <end position="274"/>
    </location>
</feature>
<feature type="transmembrane region" description="Helical" evidence="6">
    <location>
        <begin position="172"/>
        <end position="189"/>
    </location>
</feature>
<gene>
    <name evidence="7" type="ORF">H9649_12455</name>
</gene>
<dbReference type="InterPro" id="IPR036259">
    <property type="entry name" value="MFS_trans_sf"/>
</dbReference>
<evidence type="ECO:0000256" key="3">
    <source>
        <dbReference type="ARBA" id="ARBA00022692"/>
    </source>
</evidence>
<dbReference type="PANTHER" id="PTHR23513">
    <property type="entry name" value="INTEGRAL MEMBRANE EFFLUX PROTEIN-RELATED"/>
    <property type="match status" value="1"/>
</dbReference>
<feature type="transmembrane region" description="Helical" evidence="6">
    <location>
        <begin position="38"/>
        <end position="62"/>
    </location>
</feature>
<name>A0ABR8UBI8_9BACL</name>
<feature type="transmembrane region" description="Helical" evidence="6">
    <location>
        <begin position="226"/>
        <end position="248"/>
    </location>
</feature>
<dbReference type="CDD" id="cd06173">
    <property type="entry name" value="MFS_MefA_like"/>
    <property type="match status" value="1"/>
</dbReference>
<reference evidence="7 8" key="1">
    <citation type="submission" date="2020-08" db="EMBL/GenBank/DDBJ databases">
        <title>A Genomic Blueprint of the Chicken Gut Microbiome.</title>
        <authorList>
            <person name="Gilroy R."/>
            <person name="Ravi A."/>
            <person name="Getino M."/>
            <person name="Pursley I."/>
            <person name="Horton D.L."/>
            <person name="Alikhan N.-F."/>
            <person name="Baker D."/>
            <person name="Gharbi K."/>
            <person name="Hall N."/>
            <person name="Watson M."/>
            <person name="Adriaenssens E.M."/>
            <person name="Foster-Nyarko E."/>
            <person name="Jarju S."/>
            <person name="Secka A."/>
            <person name="Antonio M."/>
            <person name="Oren A."/>
            <person name="Chaudhuri R."/>
            <person name="La Ragione R.M."/>
            <person name="Hildebrand F."/>
            <person name="Pallen M.J."/>
        </authorList>
    </citation>
    <scope>NUCLEOTIDE SEQUENCE [LARGE SCALE GENOMIC DNA]</scope>
    <source>
        <strain evidence="7 8">Sa2YVA2</strain>
    </source>
</reference>
<sequence length="414" mass="44696">MIKRNMSLIVTNQFLTVLADSIFTISIMWYMYEITQSPLSSALITAVGALTSVFISPIIGVLVDRREPKSSMQIGYAVMVAVGVLLALSYLFWLDGVAFAIYVVLIIHEICMTFIGPAKNKLLPHIVGVSRIVKVSGYLSSTSQTAYLIGQGISGVLITVMGFVGVMLFHSGVYIIASILLIFVVNIATHRKDEEAESVPAKKSSMVSEFKEGWTVLRSNRPILKLTILASLMNATTIAGALVVVLVSDHYGGNAFQFGLFGAFAAVAGILIGLVADKVSSFAKPFIVMFITLSISSIAFIFMGITTVLYLGIALFVVMNTLMTVYGILYNALLIVLVEDKFRGRVYTLNGAIATFLMPGFAIAGGVIAEWGVPVNQLFIGAGIWILLLSFFLLIDKDIRGIRKVSGKDAVTGE</sequence>
<keyword evidence="8" id="KW-1185">Reference proteome</keyword>
<dbReference type="InterPro" id="IPR011701">
    <property type="entry name" value="MFS"/>
</dbReference>
<keyword evidence="5 6" id="KW-0472">Membrane</keyword>
<evidence type="ECO:0000313" key="7">
    <source>
        <dbReference type="EMBL" id="MBD7985403.1"/>
    </source>
</evidence>
<evidence type="ECO:0000256" key="6">
    <source>
        <dbReference type="SAM" id="Phobius"/>
    </source>
</evidence>
<dbReference type="Proteomes" id="UP000626786">
    <property type="component" value="Unassembled WGS sequence"/>
</dbReference>
<feature type="transmembrane region" description="Helical" evidence="6">
    <location>
        <begin position="146"/>
        <end position="166"/>
    </location>
</feature>
<accession>A0ABR8UBI8</accession>
<evidence type="ECO:0000256" key="2">
    <source>
        <dbReference type="ARBA" id="ARBA00022475"/>
    </source>
</evidence>
<evidence type="ECO:0000256" key="1">
    <source>
        <dbReference type="ARBA" id="ARBA00004651"/>
    </source>
</evidence>
<evidence type="ECO:0000313" key="8">
    <source>
        <dbReference type="Proteomes" id="UP000626786"/>
    </source>
</evidence>
<keyword evidence="2" id="KW-1003">Cell membrane</keyword>
<dbReference type="Pfam" id="PF07690">
    <property type="entry name" value="MFS_1"/>
    <property type="match status" value="1"/>
</dbReference>
<feature type="transmembrane region" description="Helical" evidence="6">
    <location>
        <begin position="74"/>
        <end position="93"/>
    </location>
</feature>
<dbReference type="EMBL" id="JACSQN010000011">
    <property type="protein sequence ID" value="MBD7985403.1"/>
    <property type="molecule type" value="Genomic_DNA"/>
</dbReference>
<feature type="transmembrane region" description="Helical" evidence="6">
    <location>
        <begin position="375"/>
        <end position="395"/>
    </location>
</feature>
<feature type="transmembrane region" description="Helical" evidence="6">
    <location>
        <begin position="12"/>
        <end position="32"/>
    </location>
</feature>